<sequence length="220" mass="23445">MILRRVARPMLAGIFVWGGVQALRAPEAHAEAAKPLLDSAREKVGDKLPERVPTDPVTLVKIDGAVKVVAGIMLATNRMPRLAALALTGSLLPTTVATHQFWSEKDPGQRNQQLVHFLKNAGLLGGLLLAAADTEGKPSLGWRARRAGKQVRSQVHDLGEWAHDTGETVGEVVTAAPARPGRPCPGCSRADTPLNTAGRITRKADATRIGWGGVSFREVP</sequence>
<accession>A0ABW2TPX0</accession>
<evidence type="ECO:0000256" key="1">
    <source>
        <dbReference type="ARBA" id="ARBA00004141"/>
    </source>
</evidence>
<organism evidence="5 6">
    <name type="scientific">Actinokineospora soli</name>
    <dbReference type="NCBI Taxonomy" id="1048753"/>
    <lineage>
        <taxon>Bacteria</taxon>
        <taxon>Bacillati</taxon>
        <taxon>Actinomycetota</taxon>
        <taxon>Actinomycetes</taxon>
        <taxon>Pseudonocardiales</taxon>
        <taxon>Pseudonocardiaceae</taxon>
        <taxon>Actinokineospora</taxon>
    </lineage>
</organism>
<comment type="caution">
    <text evidence="5">The sequence shown here is derived from an EMBL/GenBank/DDBJ whole genome shotgun (WGS) entry which is preliminary data.</text>
</comment>
<keyword evidence="2" id="KW-0812">Transmembrane</keyword>
<name>A0ABW2TPX0_9PSEU</name>
<evidence type="ECO:0000313" key="5">
    <source>
        <dbReference type="EMBL" id="MFC7615840.1"/>
    </source>
</evidence>
<keyword evidence="6" id="KW-1185">Reference proteome</keyword>
<evidence type="ECO:0000256" key="2">
    <source>
        <dbReference type="ARBA" id="ARBA00022692"/>
    </source>
</evidence>
<dbReference type="Proteomes" id="UP001596512">
    <property type="component" value="Unassembled WGS sequence"/>
</dbReference>
<evidence type="ECO:0000256" key="4">
    <source>
        <dbReference type="ARBA" id="ARBA00023136"/>
    </source>
</evidence>
<dbReference type="Pfam" id="PF07681">
    <property type="entry name" value="DoxX"/>
    <property type="match status" value="1"/>
</dbReference>
<keyword evidence="4" id="KW-0472">Membrane</keyword>
<evidence type="ECO:0000256" key="3">
    <source>
        <dbReference type="ARBA" id="ARBA00022989"/>
    </source>
</evidence>
<dbReference type="EMBL" id="JBHTEY010000004">
    <property type="protein sequence ID" value="MFC7615840.1"/>
    <property type="molecule type" value="Genomic_DNA"/>
</dbReference>
<comment type="subcellular location">
    <subcellularLocation>
        <location evidence="1">Membrane</location>
        <topology evidence="1">Multi-pass membrane protein</topology>
    </subcellularLocation>
</comment>
<proteinExistence type="predicted"/>
<protein>
    <submittedName>
        <fullName evidence="5">DoxX family protein</fullName>
    </submittedName>
</protein>
<keyword evidence="3" id="KW-1133">Transmembrane helix</keyword>
<gene>
    <name evidence="5" type="ORF">ACFQV2_22460</name>
</gene>
<evidence type="ECO:0000313" key="6">
    <source>
        <dbReference type="Proteomes" id="UP001596512"/>
    </source>
</evidence>
<reference evidence="6" key="1">
    <citation type="journal article" date="2019" name="Int. J. Syst. Evol. Microbiol.">
        <title>The Global Catalogue of Microorganisms (GCM) 10K type strain sequencing project: providing services to taxonomists for standard genome sequencing and annotation.</title>
        <authorList>
            <consortium name="The Broad Institute Genomics Platform"/>
            <consortium name="The Broad Institute Genome Sequencing Center for Infectious Disease"/>
            <person name="Wu L."/>
            <person name="Ma J."/>
        </authorList>
    </citation>
    <scope>NUCLEOTIDE SEQUENCE [LARGE SCALE GENOMIC DNA]</scope>
    <source>
        <strain evidence="6">JCM 17695</strain>
    </source>
</reference>
<dbReference type="InterPro" id="IPR032808">
    <property type="entry name" value="DoxX"/>
</dbReference>